<feature type="compositionally biased region" description="Polar residues" evidence="4">
    <location>
        <begin position="1040"/>
        <end position="1055"/>
    </location>
</feature>
<dbReference type="Gene3D" id="3.40.50.300">
    <property type="entry name" value="P-loop containing nucleotide triphosphate hydrolases"/>
    <property type="match status" value="1"/>
</dbReference>
<dbReference type="InterPro" id="IPR057126">
    <property type="entry name" value="NAV1-like_ubiquitin-like"/>
</dbReference>
<dbReference type="GO" id="GO:0022008">
    <property type="term" value="P:neurogenesis"/>
    <property type="evidence" value="ECO:0007669"/>
    <property type="project" value="InterPro"/>
</dbReference>
<dbReference type="SUPFAM" id="SSF52540">
    <property type="entry name" value="P-loop containing nucleoside triphosphate hydrolases"/>
    <property type="match status" value="2"/>
</dbReference>
<dbReference type="Pfam" id="PF23092">
    <property type="entry name" value="Ubiquitin_6"/>
    <property type="match status" value="1"/>
</dbReference>
<name>A0A8D8RYN0_9HEMI</name>
<feature type="region of interest" description="Disordered" evidence="4">
    <location>
        <begin position="1040"/>
        <end position="1101"/>
    </location>
</feature>
<dbReference type="InterPro" id="IPR003593">
    <property type="entry name" value="AAA+_ATPase"/>
</dbReference>
<feature type="compositionally biased region" description="Polar residues" evidence="4">
    <location>
        <begin position="1072"/>
        <end position="1101"/>
    </location>
</feature>
<keyword evidence="2 3" id="KW-0175">Coiled coil</keyword>
<dbReference type="FunFam" id="3.40.50.300:FF:001111">
    <property type="entry name" value="neuron navigator 2 isoform X3"/>
    <property type="match status" value="1"/>
</dbReference>
<comment type="similarity">
    <text evidence="1">Belongs to the Nav/unc-53 family.</text>
</comment>
<feature type="compositionally biased region" description="Low complexity" evidence="4">
    <location>
        <begin position="171"/>
        <end position="184"/>
    </location>
</feature>
<dbReference type="EMBL" id="HBUF01560899">
    <property type="protein sequence ID" value="CAG6762310.1"/>
    <property type="molecule type" value="Transcribed_RNA"/>
</dbReference>
<evidence type="ECO:0000256" key="1">
    <source>
        <dbReference type="ARBA" id="ARBA00006255"/>
    </source>
</evidence>
<evidence type="ECO:0000313" key="6">
    <source>
        <dbReference type="EMBL" id="CAG6658665.1"/>
    </source>
</evidence>
<organism evidence="6">
    <name type="scientific">Cacopsylla melanoneura</name>
    <dbReference type="NCBI Taxonomy" id="428564"/>
    <lineage>
        <taxon>Eukaryota</taxon>
        <taxon>Metazoa</taxon>
        <taxon>Ecdysozoa</taxon>
        <taxon>Arthropoda</taxon>
        <taxon>Hexapoda</taxon>
        <taxon>Insecta</taxon>
        <taxon>Pterygota</taxon>
        <taxon>Neoptera</taxon>
        <taxon>Paraneoptera</taxon>
        <taxon>Hemiptera</taxon>
        <taxon>Sternorrhyncha</taxon>
        <taxon>Psylloidea</taxon>
        <taxon>Psyllidae</taxon>
        <taxon>Psyllinae</taxon>
        <taxon>Cacopsylla</taxon>
    </lineage>
</organism>
<feature type="compositionally biased region" description="Polar residues" evidence="4">
    <location>
        <begin position="228"/>
        <end position="245"/>
    </location>
</feature>
<evidence type="ECO:0000256" key="4">
    <source>
        <dbReference type="SAM" id="MobiDB-lite"/>
    </source>
</evidence>
<sequence>MGSSGERSRSRESKTKVWGVPQSFRYVKRPVNGISKRETQTAQVSAVPRTKVKISGGTQTDMKSYFISSSPNSSPRRSSSNIRDRVILASQSLPKGSSRLESGSLSDSNFTESAIHSRSNGDHHSSPLRHSSTYTASLPMKSAGLCEAESIESLPAQLHQRTSLTHSRIMSSGSPGPRLSRSNSIRSTKSEKLYPSMLQRSEEIESNYYTLNHVSQPTSPTPVYHHMSGSSNRMKSQSVMHSPRNSPFLSKVNSKDEDVHGSAMSLASVSSSIYSTPEERQSYELRKLRRELVDAQEKVQTLTSQLTTNSHVVSAFEQSLSNMTQRLQQLTVGAEEKDSELQELRQTIEFLRKQTVESGISSNHTNNTHSLPNSISRRHTINAASENNVSHPSNGSMYRQLSTDSVSSLNSLSSTCSFGSSLQHYEDKKKKRGWLRSSFSKAFSRKKNRHESGDNINTYMSAPSSPLLMQRMCGSEAGFNSSGHSSNRTEESNCSSQTDLIEELRRQLREKDLVLTDIRLEALSSAHQLESLKDTVIKMRNEMSSLKQDNERLQMLVAASAKVPPSQSQSNSEYYFNSREENGFDHFNQSELLSPDELLDGKKVVVSVYLGSHGSYHRYLEDNIESEIGIINVQPSYTWEQIDLIIYKLFKEYLEQIDPMSNLGLGIESIWSYHTGDISRYKDQLNSELEPPYSLLGSETHHYGNVSICLKGALQNSSHDALAFDTLISKSIVHRYTSLLLEHKRIIFCGPSGTGKSYLAGKLAEFLVFREGKINSTAEGVATFNVDNKNSKELRQYLANIADQCETNANDVPLVLILDNLHHATSLGEVFNGFLSAKYSRCPYIIGTMNQATCSTTNLKLHHNFRWILCANHMEPVKGFLGRYLRRKLIENKCQTNRKNQDMCKVVEWLPRVWHYLNQFLETHSSCDVTIGPRLFLSCPSDVAGSQIWFTDLWNYSIVPYLMEAVREGIQLYGRRAPFTDPAYFITETYPWPSECLAQGVPAGPNALIRLRPEDVGYDIEHPSDISSRINNSMIASFSPSYSSQPDLNDPNGDQSDPLMNMLMRLQEAAKLTTSGNKPRVPQSGSSHSVTGETNGKSESP</sequence>
<dbReference type="PANTHER" id="PTHR12784">
    <property type="entry name" value="STEERIN"/>
    <property type="match status" value="1"/>
</dbReference>
<feature type="compositionally biased region" description="Low complexity" evidence="4">
    <location>
        <begin position="68"/>
        <end position="81"/>
    </location>
</feature>
<dbReference type="InterPro" id="IPR039041">
    <property type="entry name" value="Nav/unc-53"/>
</dbReference>
<evidence type="ECO:0000256" key="2">
    <source>
        <dbReference type="ARBA" id="ARBA00023054"/>
    </source>
</evidence>
<feature type="domain" description="AAA+ ATPase" evidence="5">
    <location>
        <begin position="742"/>
        <end position="895"/>
    </location>
</feature>
<dbReference type="EMBL" id="HBUF01015234">
    <property type="protein sequence ID" value="CAG6609593.1"/>
    <property type="molecule type" value="Transcribed_RNA"/>
</dbReference>
<dbReference type="EMBL" id="HBUF01192009">
    <property type="protein sequence ID" value="CAG6658665.1"/>
    <property type="molecule type" value="Transcribed_RNA"/>
</dbReference>
<feature type="region of interest" description="Disordered" evidence="4">
    <location>
        <begin position="219"/>
        <end position="245"/>
    </location>
</feature>
<dbReference type="EMBL" id="HBUF01192010">
    <property type="protein sequence ID" value="CAG6658666.1"/>
    <property type="molecule type" value="Transcribed_RNA"/>
</dbReference>
<dbReference type="SMART" id="SM00382">
    <property type="entry name" value="AAA"/>
    <property type="match status" value="1"/>
</dbReference>
<evidence type="ECO:0000256" key="3">
    <source>
        <dbReference type="SAM" id="Coils"/>
    </source>
</evidence>
<protein>
    <submittedName>
        <fullName evidence="6">Neuron navigator 2</fullName>
    </submittedName>
</protein>
<dbReference type="EMBL" id="HBUF01371568">
    <property type="protein sequence ID" value="CAG6726403.1"/>
    <property type="molecule type" value="Transcribed_RNA"/>
</dbReference>
<feature type="coiled-coil region" evidence="3">
    <location>
        <begin position="278"/>
        <end position="354"/>
    </location>
</feature>
<dbReference type="EMBL" id="HBUF01560898">
    <property type="protein sequence ID" value="CAG6762309.1"/>
    <property type="molecule type" value="Transcribed_RNA"/>
</dbReference>
<dbReference type="PANTHER" id="PTHR12784:SF28">
    <property type="entry name" value="PROTEIN SICKIE"/>
    <property type="match status" value="1"/>
</dbReference>
<dbReference type="InterPro" id="IPR057568">
    <property type="entry name" value="CortBP2_NAV1-like_AAA_lid"/>
</dbReference>
<evidence type="ECO:0000259" key="5">
    <source>
        <dbReference type="SMART" id="SM00382"/>
    </source>
</evidence>
<feature type="region of interest" description="Disordered" evidence="4">
    <location>
        <begin position="475"/>
        <end position="496"/>
    </location>
</feature>
<proteinExistence type="inferred from homology"/>
<accession>A0A8D8RYN0</accession>
<dbReference type="EMBL" id="HBUF01371567">
    <property type="protein sequence ID" value="CAG6726402.1"/>
    <property type="molecule type" value="Transcribed_RNA"/>
</dbReference>
<feature type="compositionally biased region" description="Polar residues" evidence="4">
    <location>
        <begin position="159"/>
        <end position="170"/>
    </location>
</feature>
<dbReference type="EMBL" id="HBUF01015235">
    <property type="protein sequence ID" value="CAG6609594.1"/>
    <property type="molecule type" value="Transcribed_RNA"/>
</dbReference>
<feature type="region of interest" description="Disordered" evidence="4">
    <location>
        <begin position="62"/>
        <end position="132"/>
    </location>
</feature>
<dbReference type="AlphaFoldDB" id="A0A8D8RYN0"/>
<dbReference type="InterPro" id="IPR027417">
    <property type="entry name" value="P-loop_NTPase"/>
</dbReference>
<feature type="compositionally biased region" description="Polar residues" evidence="4">
    <location>
        <begin position="478"/>
        <end position="496"/>
    </location>
</feature>
<feature type="coiled-coil region" evidence="3">
    <location>
        <begin position="501"/>
        <end position="556"/>
    </location>
</feature>
<feature type="compositionally biased region" description="Polar residues" evidence="4">
    <location>
        <begin position="109"/>
        <end position="118"/>
    </location>
</feature>
<reference evidence="6" key="1">
    <citation type="submission" date="2021-05" db="EMBL/GenBank/DDBJ databases">
        <authorList>
            <person name="Alioto T."/>
            <person name="Alioto T."/>
            <person name="Gomez Garrido J."/>
        </authorList>
    </citation>
    <scope>NUCLEOTIDE SEQUENCE</scope>
</reference>
<feature type="compositionally biased region" description="Low complexity" evidence="4">
    <location>
        <begin position="96"/>
        <end position="108"/>
    </location>
</feature>
<dbReference type="Pfam" id="PF25408">
    <property type="entry name" value="AAA_lid_NAV1"/>
    <property type="match status" value="1"/>
</dbReference>
<feature type="region of interest" description="Disordered" evidence="4">
    <location>
        <begin position="157"/>
        <end position="192"/>
    </location>
</feature>